<keyword evidence="3" id="KW-1185">Reference proteome</keyword>
<accession>A0ABN3GWR2</accession>
<dbReference type="InterPro" id="IPR016032">
    <property type="entry name" value="Sig_transdc_resp-reg_C-effctor"/>
</dbReference>
<protein>
    <recommendedName>
        <fullName evidence="1">HTH luxR-type domain-containing protein</fullName>
    </recommendedName>
</protein>
<feature type="domain" description="HTH luxR-type" evidence="1">
    <location>
        <begin position="12"/>
        <end position="56"/>
    </location>
</feature>
<evidence type="ECO:0000313" key="3">
    <source>
        <dbReference type="Proteomes" id="UP001501444"/>
    </source>
</evidence>
<organism evidence="2 3">
    <name type="scientific">Dactylosporangium salmoneum</name>
    <dbReference type="NCBI Taxonomy" id="53361"/>
    <lineage>
        <taxon>Bacteria</taxon>
        <taxon>Bacillati</taxon>
        <taxon>Actinomycetota</taxon>
        <taxon>Actinomycetes</taxon>
        <taxon>Micromonosporales</taxon>
        <taxon>Micromonosporaceae</taxon>
        <taxon>Dactylosporangium</taxon>
    </lineage>
</organism>
<sequence>MAPPAPPSPEATLSATERRILDRHRGGVDEREIAETLFLTPRSVRAALESMRIRLGLAF</sequence>
<reference evidence="2 3" key="1">
    <citation type="journal article" date="2019" name="Int. J. Syst. Evol. Microbiol.">
        <title>The Global Catalogue of Microorganisms (GCM) 10K type strain sequencing project: providing services to taxonomists for standard genome sequencing and annotation.</title>
        <authorList>
            <consortium name="The Broad Institute Genomics Platform"/>
            <consortium name="The Broad Institute Genome Sequencing Center for Infectious Disease"/>
            <person name="Wu L."/>
            <person name="Ma J."/>
        </authorList>
    </citation>
    <scope>NUCLEOTIDE SEQUENCE [LARGE SCALE GENOMIC DNA]</scope>
    <source>
        <strain evidence="2 3">JCM 3272</strain>
    </source>
</reference>
<evidence type="ECO:0000313" key="2">
    <source>
        <dbReference type="EMBL" id="GAA2363163.1"/>
    </source>
</evidence>
<name>A0ABN3GWR2_9ACTN</name>
<dbReference type="InterPro" id="IPR000792">
    <property type="entry name" value="Tscrpt_reg_LuxR_C"/>
</dbReference>
<dbReference type="Pfam" id="PF00196">
    <property type="entry name" value="GerE"/>
    <property type="match status" value="1"/>
</dbReference>
<evidence type="ECO:0000259" key="1">
    <source>
        <dbReference type="Pfam" id="PF00196"/>
    </source>
</evidence>
<dbReference type="Gene3D" id="1.10.10.10">
    <property type="entry name" value="Winged helix-like DNA-binding domain superfamily/Winged helix DNA-binding domain"/>
    <property type="match status" value="1"/>
</dbReference>
<dbReference type="EMBL" id="BAAARV010000058">
    <property type="protein sequence ID" value="GAA2363163.1"/>
    <property type="molecule type" value="Genomic_DNA"/>
</dbReference>
<dbReference type="InterPro" id="IPR036388">
    <property type="entry name" value="WH-like_DNA-bd_sf"/>
</dbReference>
<comment type="caution">
    <text evidence="2">The sequence shown here is derived from an EMBL/GenBank/DDBJ whole genome shotgun (WGS) entry which is preliminary data.</text>
</comment>
<proteinExistence type="predicted"/>
<dbReference type="SUPFAM" id="SSF46894">
    <property type="entry name" value="C-terminal effector domain of the bipartite response regulators"/>
    <property type="match status" value="1"/>
</dbReference>
<dbReference type="Proteomes" id="UP001501444">
    <property type="component" value="Unassembled WGS sequence"/>
</dbReference>
<gene>
    <name evidence="2" type="ORF">GCM10010170_059820</name>
</gene>